<reference evidence="2" key="1">
    <citation type="submission" date="2021-01" db="EMBL/GenBank/DDBJ databases">
        <authorList>
            <consortium name="Genoscope - CEA"/>
            <person name="William W."/>
        </authorList>
    </citation>
    <scope>NUCLEOTIDE SEQUENCE</scope>
</reference>
<feature type="transmembrane region" description="Helical" evidence="1">
    <location>
        <begin position="20"/>
        <end position="43"/>
    </location>
</feature>
<evidence type="ECO:0000256" key="1">
    <source>
        <dbReference type="SAM" id="Phobius"/>
    </source>
</evidence>
<protein>
    <submittedName>
        <fullName evidence="2">(rape) hypothetical protein</fullName>
    </submittedName>
</protein>
<dbReference type="Proteomes" id="UP001295469">
    <property type="component" value="Chromosome C04"/>
</dbReference>
<keyword evidence="1" id="KW-0472">Membrane</keyword>
<accession>A0A816JQX7</accession>
<name>A0A816JQX7_BRANA</name>
<dbReference type="EMBL" id="HG994368">
    <property type="protein sequence ID" value="CAF1857494.1"/>
    <property type="molecule type" value="Genomic_DNA"/>
</dbReference>
<feature type="non-terminal residue" evidence="2">
    <location>
        <position position="1"/>
    </location>
</feature>
<sequence length="49" mass="5446">FICIVEKTQNFMDNVHPFLLVVYGLTVRSCPSVIMANVILYMASNKPAG</sequence>
<proteinExistence type="predicted"/>
<gene>
    <name evidence="2" type="ORF">DARMORV10_C04P43330.1</name>
</gene>
<feature type="non-terminal residue" evidence="2">
    <location>
        <position position="49"/>
    </location>
</feature>
<keyword evidence="1" id="KW-0812">Transmembrane</keyword>
<keyword evidence="1" id="KW-1133">Transmembrane helix</keyword>
<dbReference type="AlphaFoldDB" id="A0A816JQX7"/>
<evidence type="ECO:0000313" key="2">
    <source>
        <dbReference type="EMBL" id="CAF1857494.1"/>
    </source>
</evidence>
<organism evidence="2">
    <name type="scientific">Brassica napus</name>
    <name type="common">Rape</name>
    <dbReference type="NCBI Taxonomy" id="3708"/>
    <lineage>
        <taxon>Eukaryota</taxon>
        <taxon>Viridiplantae</taxon>
        <taxon>Streptophyta</taxon>
        <taxon>Embryophyta</taxon>
        <taxon>Tracheophyta</taxon>
        <taxon>Spermatophyta</taxon>
        <taxon>Magnoliopsida</taxon>
        <taxon>eudicotyledons</taxon>
        <taxon>Gunneridae</taxon>
        <taxon>Pentapetalae</taxon>
        <taxon>rosids</taxon>
        <taxon>malvids</taxon>
        <taxon>Brassicales</taxon>
        <taxon>Brassicaceae</taxon>
        <taxon>Brassiceae</taxon>
        <taxon>Brassica</taxon>
    </lineage>
</organism>